<accession>A0ABT0QF75</accession>
<comment type="caution">
    <text evidence="1">The sequence shown here is derived from an EMBL/GenBank/DDBJ whole genome shotgun (WGS) entry which is preliminary data.</text>
</comment>
<dbReference type="PANTHER" id="PTHR46375">
    <property type="entry name" value="KELCH REPEAT AND BTB DOMAIN-CONTAINING PROTEIN 13-RELATED"/>
    <property type="match status" value="1"/>
</dbReference>
<dbReference type="PANTHER" id="PTHR46375:SF3">
    <property type="entry name" value="KELCH REPEAT AND BTB DOMAIN-CONTAINING PROTEIN 13"/>
    <property type="match status" value="1"/>
</dbReference>
<name>A0ABT0QF75_9FLAO</name>
<dbReference type="Pfam" id="PF13715">
    <property type="entry name" value="CarbopepD_reg_2"/>
    <property type="match status" value="1"/>
</dbReference>
<protein>
    <submittedName>
        <fullName evidence="1">Carboxypeptidase-like regulatory domain-containing protein</fullName>
    </submittedName>
</protein>
<dbReference type="SUPFAM" id="SSF117281">
    <property type="entry name" value="Kelch motif"/>
    <property type="match status" value="1"/>
</dbReference>
<evidence type="ECO:0000313" key="2">
    <source>
        <dbReference type="Proteomes" id="UP001165381"/>
    </source>
</evidence>
<dbReference type="SMART" id="SM00612">
    <property type="entry name" value="Kelch"/>
    <property type="match status" value="1"/>
</dbReference>
<dbReference type="SUPFAM" id="SSF49464">
    <property type="entry name" value="Carboxypeptidase regulatory domain-like"/>
    <property type="match status" value="1"/>
</dbReference>
<reference evidence="1" key="1">
    <citation type="submission" date="2022-05" db="EMBL/GenBank/DDBJ databases">
        <authorList>
            <person name="Park J.-S."/>
        </authorList>
    </citation>
    <scope>NUCLEOTIDE SEQUENCE</scope>
    <source>
        <strain evidence="1">2012CJ34-3</strain>
    </source>
</reference>
<dbReference type="EMBL" id="JAMFLZ010000004">
    <property type="protein sequence ID" value="MCL6295627.1"/>
    <property type="molecule type" value="Genomic_DNA"/>
</dbReference>
<keyword evidence="2" id="KW-1185">Reference proteome</keyword>
<dbReference type="Gene3D" id="2.60.40.1120">
    <property type="entry name" value="Carboxypeptidase-like, regulatory domain"/>
    <property type="match status" value="1"/>
</dbReference>
<dbReference type="InterPro" id="IPR006652">
    <property type="entry name" value="Kelch_1"/>
</dbReference>
<proteinExistence type="predicted"/>
<dbReference type="Gene3D" id="2.120.10.80">
    <property type="entry name" value="Kelch-type beta propeller"/>
    <property type="match status" value="1"/>
</dbReference>
<evidence type="ECO:0000313" key="1">
    <source>
        <dbReference type="EMBL" id="MCL6295627.1"/>
    </source>
</evidence>
<gene>
    <name evidence="1" type="ORF">M3P09_11520</name>
</gene>
<dbReference type="RefSeq" id="WP_249973220.1">
    <property type="nucleotide sequence ID" value="NZ_JAMFLZ010000004.1"/>
</dbReference>
<dbReference type="Pfam" id="PF24681">
    <property type="entry name" value="Kelch_KLHDC2_KLHL20_DRC7"/>
    <property type="match status" value="1"/>
</dbReference>
<organism evidence="1 2">
    <name type="scientific">Jejuia spongiicola</name>
    <dbReference type="NCBI Taxonomy" id="2942207"/>
    <lineage>
        <taxon>Bacteria</taxon>
        <taxon>Pseudomonadati</taxon>
        <taxon>Bacteroidota</taxon>
        <taxon>Flavobacteriia</taxon>
        <taxon>Flavobacteriales</taxon>
        <taxon>Flavobacteriaceae</taxon>
        <taxon>Jejuia</taxon>
    </lineage>
</organism>
<dbReference type="InterPro" id="IPR008969">
    <property type="entry name" value="CarboxyPept-like_regulatory"/>
</dbReference>
<dbReference type="InterPro" id="IPR052392">
    <property type="entry name" value="Kelch-BTB_domain-containing"/>
</dbReference>
<sequence>MKLFILFLLSTFSLLGQSIKGKVIDIDTKVPIENVSVYLENLKKGTTTNKKGLFHLKSNFNHNVSDSITFSIIGYYSKKITLSKLKKQNFIVNLSKKTEQLREITVHSNQGLKKEISFRKLKPIKNGVHSFGSVLIGDYIYLISGDGSYIEDTGKKALLEVQSFANPTLSDLLKRLIINPTWNNYRDNLFVYNIENNEWSKSDLGFRKRAYHNINLVDDNIYVLGGKRISVNQKKEYLDETIEVYNLKKDSIILDKTNPHQAVNFASFNYNKNLIIMGGSTKINKKGEKTYTNKSHLFNLESGYWYELKKMTKAKEVKGVLINNTIYLIGGFNGKPLSEIESYSINSGEWKNEGHLFNGIANPSLTYFNDTIYIFNDSKILTYNISTKILNEYNIHLNLKASKIHYYKNKLYIIGGYIENEYSKTPSSQTYSIDLLEFETTEVQQSKKM</sequence>
<dbReference type="Proteomes" id="UP001165381">
    <property type="component" value="Unassembled WGS sequence"/>
</dbReference>
<dbReference type="InterPro" id="IPR015915">
    <property type="entry name" value="Kelch-typ_b-propeller"/>
</dbReference>